<organism evidence="4 5">
    <name type="scientific">Sphingomonas sanxanigenens</name>
    <dbReference type="NCBI Taxonomy" id="397260"/>
    <lineage>
        <taxon>Bacteria</taxon>
        <taxon>Pseudomonadati</taxon>
        <taxon>Pseudomonadota</taxon>
        <taxon>Alphaproteobacteria</taxon>
        <taxon>Sphingomonadales</taxon>
        <taxon>Sphingomonadaceae</taxon>
        <taxon>Sphingomonas</taxon>
    </lineage>
</organism>
<keyword evidence="1" id="KW-0802">TPR repeat</keyword>
<feature type="domain" description="SPOR" evidence="3">
    <location>
        <begin position="395"/>
        <end position="482"/>
    </location>
</feature>
<dbReference type="InterPro" id="IPR036680">
    <property type="entry name" value="SPOR-like_sf"/>
</dbReference>
<proteinExistence type="predicted"/>
<evidence type="ECO:0000313" key="4">
    <source>
        <dbReference type="EMBL" id="PZO89195.1"/>
    </source>
</evidence>
<protein>
    <submittedName>
        <fullName evidence="4">Sporulation protein</fullName>
    </submittedName>
</protein>
<dbReference type="InterPro" id="IPR007730">
    <property type="entry name" value="SPOR-like_dom"/>
</dbReference>
<feature type="repeat" description="TPR" evidence="1">
    <location>
        <begin position="79"/>
        <end position="112"/>
    </location>
</feature>
<evidence type="ECO:0000256" key="2">
    <source>
        <dbReference type="SAM" id="SignalP"/>
    </source>
</evidence>
<dbReference type="InterPro" id="IPR011990">
    <property type="entry name" value="TPR-like_helical_dom_sf"/>
</dbReference>
<comment type="caution">
    <text evidence="4">The sequence shown here is derived from an EMBL/GenBank/DDBJ whole genome shotgun (WGS) entry which is preliminary data.</text>
</comment>
<dbReference type="Gene3D" id="1.25.40.10">
    <property type="entry name" value="Tetratricopeptide repeat domain"/>
    <property type="match status" value="1"/>
</dbReference>
<dbReference type="Proteomes" id="UP000249066">
    <property type="component" value="Unassembled WGS sequence"/>
</dbReference>
<dbReference type="GO" id="GO:0042834">
    <property type="term" value="F:peptidoglycan binding"/>
    <property type="evidence" value="ECO:0007669"/>
    <property type="project" value="InterPro"/>
</dbReference>
<dbReference type="PROSITE" id="PS51724">
    <property type="entry name" value="SPOR"/>
    <property type="match status" value="1"/>
</dbReference>
<dbReference type="PROSITE" id="PS50005">
    <property type="entry name" value="TPR"/>
    <property type="match status" value="1"/>
</dbReference>
<name>A0A2W5C1L8_9SPHN</name>
<dbReference type="EMBL" id="QFNN01000069">
    <property type="protein sequence ID" value="PZO89195.1"/>
    <property type="molecule type" value="Genomic_DNA"/>
</dbReference>
<dbReference type="SUPFAM" id="SSF48452">
    <property type="entry name" value="TPR-like"/>
    <property type="match status" value="1"/>
</dbReference>
<accession>A0A2W5C1L8</accession>
<dbReference type="SUPFAM" id="SSF110997">
    <property type="entry name" value="Sporulation related repeat"/>
    <property type="match status" value="1"/>
</dbReference>
<evidence type="ECO:0000256" key="1">
    <source>
        <dbReference type="PROSITE-ProRule" id="PRU00339"/>
    </source>
</evidence>
<dbReference type="InterPro" id="IPR019734">
    <property type="entry name" value="TPR_rpt"/>
</dbReference>
<feature type="chain" id="PRO_5016049379" evidence="2">
    <location>
        <begin position="36"/>
        <end position="501"/>
    </location>
</feature>
<feature type="signal peptide" evidence="2">
    <location>
        <begin position="1"/>
        <end position="35"/>
    </location>
</feature>
<dbReference type="Pfam" id="PF05036">
    <property type="entry name" value="SPOR"/>
    <property type="match status" value="1"/>
</dbReference>
<dbReference type="Gene3D" id="3.30.70.1070">
    <property type="entry name" value="Sporulation related repeat"/>
    <property type="match status" value="1"/>
</dbReference>
<dbReference type="AlphaFoldDB" id="A0A2W5C1L8"/>
<gene>
    <name evidence="4" type="ORF">DI623_11070</name>
</gene>
<evidence type="ECO:0000259" key="3">
    <source>
        <dbReference type="PROSITE" id="PS51724"/>
    </source>
</evidence>
<keyword evidence="2" id="KW-0732">Signal</keyword>
<evidence type="ECO:0000313" key="5">
    <source>
        <dbReference type="Proteomes" id="UP000249066"/>
    </source>
</evidence>
<sequence>MINKRVLTRIAASSLIIAAAMVGAGNVGLAPSANASGTTEQSRDAMKSADRAEKALAKKDFAAAIGFAEEAVAASPRDAASRMLLGRAYLAGGRLFSAGTTFRDVLDLDPGNGRAALNLALIETALGGKEDARETLSTNAASIPASDRGLALALAGDPAAAVSLLEGVVRAGQADAKTRQNLALSYALAGRWSDAKVMASYDLPEDQVTERIMQWSQFARPASASDQVASLLGISPVADAGQPTRLALGAVDAQPVALAQAKSVPAPVPTVAAAPEPAPVAVAQADPAPVSAPVAPIIEQQSAPLIVASAEPAPAPVSSETQTNFAGVTFAPRAEIVQALPVKAAADRTEGLDSFLASKPQRAAAFAPERVAATETKARVLRPAGFQRAAYVKPAATGGQFVVQLGAFSSASRVETAWNKAVGRFGSLRDFSPSTATYVRATPASATLYRLSIGGFAARSEAVRVCERIKTAGGACFVRGVAGDAPLQWASRSAPTRLAAR</sequence>
<reference evidence="4 5" key="1">
    <citation type="submission" date="2017-08" db="EMBL/GenBank/DDBJ databases">
        <title>Infants hospitalized years apart are colonized by the same room-sourced microbial strains.</title>
        <authorList>
            <person name="Brooks B."/>
            <person name="Olm M.R."/>
            <person name="Firek B.A."/>
            <person name="Baker R."/>
            <person name="Thomas B.C."/>
            <person name="Morowitz M.J."/>
            <person name="Banfield J.F."/>
        </authorList>
    </citation>
    <scope>NUCLEOTIDE SEQUENCE [LARGE SCALE GENOMIC DNA]</scope>
    <source>
        <strain evidence="4">S2_018_000_R2_101</strain>
    </source>
</reference>